<accession>A0A1G5ZV45</accession>
<evidence type="ECO:0000256" key="7">
    <source>
        <dbReference type="ARBA" id="ARBA00023033"/>
    </source>
</evidence>
<comment type="cofactor">
    <cofactor evidence="1">
        <name>FAD</name>
        <dbReference type="ChEBI" id="CHEBI:57692"/>
    </cofactor>
</comment>
<gene>
    <name evidence="8" type="ORF">SAMN02927914_06298</name>
</gene>
<comment type="similarity">
    <text evidence="2">Belongs to the FAD-binding monooxygenase family.</text>
</comment>
<evidence type="ECO:0000256" key="1">
    <source>
        <dbReference type="ARBA" id="ARBA00001974"/>
    </source>
</evidence>
<keyword evidence="7 8" id="KW-0503">Monooxygenase</keyword>
<dbReference type="EMBL" id="FMXM01000034">
    <property type="protein sequence ID" value="SDA98668.1"/>
    <property type="molecule type" value="Genomic_DNA"/>
</dbReference>
<organism evidence="8 9">
    <name type="scientific">Mesorhizobium qingshengii</name>
    <dbReference type="NCBI Taxonomy" id="1165689"/>
    <lineage>
        <taxon>Bacteria</taxon>
        <taxon>Pseudomonadati</taxon>
        <taxon>Pseudomonadota</taxon>
        <taxon>Alphaproteobacteria</taxon>
        <taxon>Hyphomicrobiales</taxon>
        <taxon>Phyllobacteriaceae</taxon>
        <taxon>Mesorhizobium</taxon>
    </lineage>
</organism>
<dbReference type="OrthoDB" id="312624at2"/>
<dbReference type="AlphaFoldDB" id="A0A1G5ZV45"/>
<dbReference type="Pfam" id="PF13738">
    <property type="entry name" value="Pyr_redox_3"/>
    <property type="match status" value="1"/>
</dbReference>
<keyword evidence="5" id="KW-0521">NADP</keyword>
<name>A0A1G5ZV45_9HYPH</name>
<dbReference type="InterPro" id="IPR050775">
    <property type="entry name" value="FAD-binding_Monooxygenases"/>
</dbReference>
<dbReference type="RefSeq" id="WP_091586195.1">
    <property type="nucleotide sequence ID" value="NZ_FMXM01000034.1"/>
</dbReference>
<keyword evidence="6" id="KW-0560">Oxidoreductase</keyword>
<dbReference type="PANTHER" id="PTHR43098">
    <property type="entry name" value="L-ORNITHINE N(5)-MONOOXYGENASE-RELATED"/>
    <property type="match status" value="1"/>
</dbReference>
<sequence>MQDRDVIVVGAGFAGMYMLHTLRRLGLATTVIERGSGVGGTWYWNRYPGARCDVESMSYSYSFSEELQQEWVWPHRYATQPEILSYANHVADRFDLRRDIVFDTAVTAAEYDDSEKRWTISTGTGQAFRARYLVMATGCLSVPKVPDLPGLANFNGRVLHTADWPREGYDFTDQTVGLIGTGSSGIQSIPLIARQAKHLTVFQRTANYSIPAWNGPIPEKRESEIKSNYRALRQKSRASYAGDYADEYYVSILELSSEERTEQFEKRWQEGGFNYQYAFADAMVSEQANELAAEFVRNKIRAIVKDPQAAEILCPKDHPFGAKRLCVDTQYYETYNRDNVSLVDIKADPIIEITEGGLRTGQANYHFGVLVLATGFDAMTGALTKIDIRGRHGVLLRERWRDGPRAYLGVAVTEFPNMFVITGPGSPSVLANMILACEQHVEWIAQLIEHAEENALTEVEADREAQEQWARQVTESASKTLYVKANSWYLGANVPGKARVFMPYVDGFQVYSRTCDAIAKNGYPGFHLR</sequence>
<evidence type="ECO:0000256" key="3">
    <source>
        <dbReference type="ARBA" id="ARBA00022630"/>
    </source>
</evidence>
<reference evidence="8 9" key="1">
    <citation type="submission" date="2016-10" db="EMBL/GenBank/DDBJ databases">
        <authorList>
            <person name="de Groot N.N."/>
        </authorList>
    </citation>
    <scope>NUCLEOTIDE SEQUENCE [LARGE SCALE GENOMIC DNA]</scope>
    <source>
        <strain evidence="8 9">CGMCC 1.12097</strain>
    </source>
</reference>
<protein>
    <submittedName>
        <fullName evidence="8">Cyclohexanone monooxygenase</fullName>
    </submittedName>
</protein>
<keyword evidence="4" id="KW-0274">FAD</keyword>
<dbReference type="GO" id="GO:0004497">
    <property type="term" value="F:monooxygenase activity"/>
    <property type="evidence" value="ECO:0007669"/>
    <property type="project" value="UniProtKB-KW"/>
</dbReference>
<evidence type="ECO:0000256" key="4">
    <source>
        <dbReference type="ARBA" id="ARBA00022827"/>
    </source>
</evidence>
<dbReference type="STRING" id="1165689.SAMN02927914_06298"/>
<dbReference type="Proteomes" id="UP000198588">
    <property type="component" value="Unassembled WGS sequence"/>
</dbReference>
<evidence type="ECO:0000256" key="5">
    <source>
        <dbReference type="ARBA" id="ARBA00022857"/>
    </source>
</evidence>
<evidence type="ECO:0000256" key="6">
    <source>
        <dbReference type="ARBA" id="ARBA00023002"/>
    </source>
</evidence>
<dbReference type="InterPro" id="IPR036188">
    <property type="entry name" value="FAD/NAD-bd_sf"/>
</dbReference>
<dbReference type="Gene3D" id="3.50.50.60">
    <property type="entry name" value="FAD/NAD(P)-binding domain"/>
    <property type="match status" value="2"/>
</dbReference>
<dbReference type="PANTHER" id="PTHR43098:SF3">
    <property type="entry name" value="L-ORNITHINE N(5)-MONOOXYGENASE-RELATED"/>
    <property type="match status" value="1"/>
</dbReference>
<evidence type="ECO:0000313" key="8">
    <source>
        <dbReference type="EMBL" id="SDA98668.1"/>
    </source>
</evidence>
<proteinExistence type="inferred from homology"/>
<keyword evidence="3" id="KW-0285">Flavoprotein</keyword>
<dbReference type="SUPFAM" id="SSF51905">
    <property type="entry name" value="FAD/NAD(P)-binding domain"/>
    <property type="match status" value="2"/>
</dbReference>
<evidence type="ECO:0000313" key="9">
    <source>
        <dbReference type="Proteomes" id="UP000198588"/>
    </source>
</evidence>
<evidence type="ECO:0000256" key="2">
    <source>
        <dbReference type="ARBA" id="ARBA00010139"/>
    </source>
</evidence>